<evidence type="ECO:0000313" key="3">
    <source>
        <dbReference type="Proteomes" id="UP000233469"/>
    </source>
</evidence>
<dbReference type="Proteomes" id="UP000233469">
    <property type="component" value="Unassembled WGS sequence"/>
</dbReference>
<dbReference type="VEuPathDB" id="FungiDB:RhiirA1_476552"/>
<reference evidence="2 3" key="1">
    <citation type="submission" date="2016-04" db="EMBL/GenBank/DDBJ databases">
        <title>Genome analyses suggest a sexual origin of heterokaryosis in a supposedly ancient asexual fungus.</title>
        <authorList>
            <person name="Ropars J."/>
            <person name="Sedzielewska K."/>
            <person name="Noel J."/>
            <person name="Charron P."/>
            <person name="Farinelli L."/>
            <person name="Marton T."/>
            <person name="Kruger M."/>
            <person name="Pelin A."/>
            <person name="Brachmann A."/>
            <person name="Corradi N."/>
        </authorList>
    </citation>
    <scope>NUCLEOTIDE SEQUENCE [LARGE SCALE GENOMIC DNA]</scope>
    <source>
        <strain evidence="2 3">C2</strain>
    </source>
</reference>
<evidence type="ECO:0000256" key="1">
    <source>
        <dbReference type="SAM" id="MobiDB-lite"/>
    </source>
</evidence>
<dbReference type="AlphaFoldDB" id="A0A2N1MBM9"/>
<name>A0A2N1MBM9_9GLOM</name>
<reference evidence="2 3" key="2">
    <citation type="submission" date="2017-10" db="EMBL/GenBank/DDBJ databases">
        <title>Extensive intraspecific genome diversity in a model arbuscular mycorrhizal fungus.</title>
        <authorList>
            <person name="Chen E.C.H."/>
            <person name="Morin E."/>
            <person name="Baudet D."/>
            <person name="Noel J."/>
            <person name="Ndikumana S."/>
            <person name="Charron P."/>
            <person name="St-Onge C."/>
            <person name="Giorgi J."/>
            <person name="Grigoriev I.V."/>
            <person name="Roux C."/>
            <person name="Martin F.M."/>
            <person name="Corradi N."/>
        </authorList>
    </citation>
    <scope>NUCLEOTIDE SEQUENCE [LARGE SCALE GENOMIC DNA]</scope>
    <source>
        <strain evidence="2 3">C2</strain>
    </source>
</reference>
<feature type="non-terminal residue" evidence="2">
    <location>
        <position position="1"/>
    </location>
</feature>
<organism evidence="2 3">
    <name type="scientific">Rhizophagus irregularis</name>
    <dbReference type="NCBI Taxonomy" id="588596"/>
    <lineage>
        <taxon>Eukaryota</taxon>
        <taxon>Fungi</taxon>
        <taxon>Fungi incertae sedis</taxon>
        <taxon>Mucoromycota</taxon>
        <taxon>Glomeromycotina</taxon>
        <taxon>Glomeromycetes</taxon>
        <taxon>Glomerales</taxon>
        <taxon>Glomeraceae</taxon>
        <taxon>Rhizophagus</taxon>
    </lineage>
</organism>
<protein>
    <submittedName>
        <fullName evidence="2">Uncharacterized protein</fullName>
    </submittedName>
</protein>
<evidence type="ECO:0000313" key="2">
    <source>
        <dbReference type="EMBL" id="PKK59046.1"/>
    </source>
</evidence>
<comment type="caution">
    <text evidence="2">The sequence shown here is derived from an EMBL/GenBank/DDBJ whole genome shotgun (WGS) entry which is preliminary data.</text>
</comment>
<dbReference type="EMBL" id="LLXL01003251">
    <property type="protein sequence ID" value="PKK59046.1"/>
    <property type="molecule type" value="Genomic_DNA"/>
</dbReference>
<accession>A0A2N1MBM9</accession>
<proteinExistence type="predicted"/>
<dbReference type="VEuPathDB" id="FungiDB:FUN_008521"/>
<sequence length="399" mass="45995">FGILYNEFTIYRTKTPETEVYILERSKIIVKLRESGLGDIEEFSDIPQDDLPENETTDIPIFNVLEIIPSKIIPHHPEKNTSSLSTSKNKKADKQDDSSQALFDYVATEVPVVSISGTSETSKTSELFNRPEISKPPKPIEPINPHIFMTITEKDVDQSQEYQNRMMADAEVIKFAREKGMDLNDLFYMTRRERLISKEIYLWEFEDVGKSWEYIYNDKKWQKNVSIFQKNESVKERLDLYDVFNIPDKQVLADVMIMLCIRPAEIKNLRISNGGVTGYAKNRGQQDIPRVFRSLEKNEERARQLLTWIQEAIISRVLRDPGKSGSTYLSVFLKKKEFILKPYKLLVSSSLRKLGVVFAVVASGIRNLSKANTIASQVLRHSPDNHTAPSDRYTIVNFR</sequence>
<dbReference type="VEuPathDB" id="FungiDB:RhiirA1_477801"/>
<gene>
    <name evidence="2" type="ORF">RhiirC2_795392</name>
</gene>
<feature type="region of interest" description="Disordered" evidence="1">
    <location>
        <begin position="74"/>
        <end position="95"/>
    </location>
</feature>